<dbReference type="Pfam" id="PF00293">
    <property type="entry name" value="NUDIX"/>
    <property type="match status" value="1"/>
</dbReference>
<dbReference type="CDD" id="cd03674">
    <property type="entry name" value="NUDIX_Hydrolase"/>
    <property type="match status" value="1"/>
</dbReference>
<accession>A0A6V7RAV2</accession>
<dbReference type="Gene3D" id="3.90.79.10">
    <property type="entry name" value="Nucleoside Triphosphate Pyrophosphohydrolase"/>
    <property type="match status" value="1"/>
</dbReference>
<dbReference type="InterPro" id="IPR000086">
    <property type="entry name" value="NUDIX_hydrolase_dom"/>
</dbReference>
<comment type="caution">
    <text evidence="3">The sequence shown here is derived from an EMBL/GenBank/DDBJ whole genome shotgun (WGS) entry which is preliminary data.</text>
</comment>
<evidence type="ECO:0000259" key="2">
    <source>
        <dbReference type="PROSITE" id="PS51462"/>
    </source>
</evidence>
<dbReference type="AlphaFoldDB" id="A0A6V7RAV2"/>
<sequence>MDKIKMQLERFIPFNEQETVDLKIILDWVNSGQDILTRDNQVAHITTSAWVVNKARTHVLMAYHNIYETWAWLGGHADGNDNLLQVACNEAHEESGIETLYPVQEEIFSLEILCVEGHVKRGEYVSSHLHLNFTYLLEADMDQKLIINEEENSDVAWIKLEDVKNRSKESWFVERIYSKLIDKMHA</sequence>
<dbReference type="EMBL" id="CAJEWB010000008">
    <property type="protein sequence ID" value="CAD2074677.1"/>
    <property type="molecule type" value="Genomic_DNA"/>
</dbReference>
<dbReference type="Proteomes" id="UP000588186">
    <property type="component" value="Unassembled WGS sequence"/>
</dbReference>
<organism evidence="3 4">
    <name type="scientific">Phocicoccus pinnipedialis</name>
    <dbReference type="NCBI Taxonomy" id="110845"/>
    <lineage>
        <taxon>Bacteria</taxon>
        <taxon>Bacillati</taxon>
        <taxon>Bacillota</taxon>
        <taxon>Bacilli</taxon>
        <taxon>Bacillales</taxon>
        <taxon>Salinicoccaceae</taxon>
        <taxon>Phocicoccus</taxon>
    </lineage>
</organism>
<dbReference type="PANTHER" id="PTHR43736">
    <property type="entry name" value="ADP-RIBOSE PYROPHOSPHATASE"/>
    <property type="match status" value="1"/>
</dbReference>
<dbReference type="RefSeq" id="WP_186077106.1">
    <property type="nucleotide sequence ID" value="NZ_CAJEWB010000008.1"/>
</dbReference>
<feature type="domain" description="Nudix hydrolase" evidence="2">
    <location>
        <begin position="42"/>
        <end position="180"/>
    </location>
</feature>
<proteinExistence type="inferred from homology"/>
<keyword evidence="4" id="KW-1185">Reference proteome</keyword>
<dbReference type="InterPro" id="IPR015797">
    <property type="entry name" value="NUDIX_hydrolase-like_dom_sf"/>
</dbReference>
<comment type="similarity">
    <text evidence="1">Belongs to the Nudix hydrolase family.</text>
</comment>
<reference evidence="3 4" key="1">
    <citation type="submission" date="2020-07" db="EMBL/GenBank/DDBJ databases">
        <authorList>
            <person name="Criscuolo A."/>
        </authorList>
    </citation>
    <scope>NUCLEOTIDE SEQUENCE [LARGE SCALE GENOMIC DNA]</scope>
    <source>
        <strain evidence="3">CIP107946</strain>
    </source>
</reference>
<gene>
    <name evidence="3" type="ORF">JEOPIN946_00812</name>
</gene>
<protein>
    <recommendedName>
        <fullName evidence="2">Nudix hydrolase domain-containing protein</fullName>
    </recommendedName>
</protein>
<evidence type="ECO:0000313" key="3">
    <source>
        <dbReference type="EMBL" id="CAD2074677.1"/>
    </source>
</evidence>
<evidence type="ECO:0000256" key="1">
    <source>
        <dbReference type="ARBA" id="ARBA00005582"/>
    </source>
</evidence>
<dbReference type="SUPFAM" id="SSF55811">
    <property type="entry name" value="Nudix"/>
    <property type="match status" value="1"/>
</dbReference>
<name>A0A6V7RAV2_9BACL</name>
<dbReference type="PROSITE" id="PS51462">
    <property type="entry name" value="NUDIX"/>
    <property type="match status" value="1"/>
</dbReference>
<dbReference type="PANTHER" id="PTHR43736:SF1">
    <property type="entry name" value="DIHYDRONEOPTERIN TRIPHOSPHATE DIPHOSPHATASE"/>
    <property type="match status" value="1"/>
</dbReference>
<evidence type="ECO:0000313" key="4">
    <source>
        <dbReference type="Proteomes" id="UP000588186"/>
    </source>
</evidence>